<evidence type="ECO:0000313" key="2">
    <source>
        <dbReference type="EMBL" id="CAI9775704.1"/>
    </source>
</evidence>
<feature type="coiled-coil region" evidence="1">
    <location>
        <begin position="88"/>
        <end position="136"/>
    </location>
</feature>
<name>A0AAD2E3B3_9LAMI</name>
<evidence type="ECO:0000313" key="3">
    <source>
        <dbReference type="Proteomes" id="UP000834106"/>
    </source>
</evidence>
<keyword evidence="3" id="KW-1185">Reference proteome</keyword>
<dbReference type="AlphaFoldDB" id="A0AAD2E3B3"/>
<sequence length="141" mass="15990">MKTLKQSVFEYISFMDMDIDKANAAKQRDKFEFLSAKMVQTLKLHSLNISSDFKATLKIIHSKISSLLAKNVELKAKSAQYLHDVSEKESLLQEIDKTKVELNKISSKVMVEDSLMISLALEIKELQAKMNHCKARLAAEA</sequence>
<keyword evidence="1" id="KW-0175">Coiled coil</keyword>
<dbReference type="Proteomes" id="UP000834106">
    <property type="component" value="Chromosome 14"/>
</dbReference>
<proteinExistence type="predicted"/>
<accession>A0AAD2E3B3</accession>
<evidence type="ECO:0000256" key="1">
    <source>
        <dbReference type="SAM" id="Coils"/>
    </source>
</evidence>
<gene>
    <name evidence="2" type="ORF">FPE_LOCUS23134</name>
</gene>
<reference evidence="2" key="1">
    <citation type="submission" date="2023-05" db="EMBL/GenBank/DDBJ databases">
        <authorList>
            <person name="Huff M."/>
        </authorList>
    </citation>
    <scope>NUCLEOTIDE SEQUENCE</scope>
</reference>
<organism evidence="2 3">
    <name type="scientific">Fraxinus pennsylvanica</name>
    <dbReference type="NCBI Taxonomy" id="56036"/>
    <lineage>
        <taxon>Eukaryota</taxon>
        <taxon>Viridiplantae</taxon>
        <taxon>Streptophyta</taxon>
        <taxon>Embryophyta</taxon>
        <taxon>Tracheophyta</taxon>
        <taxon>Spermatophyta</taxon>
        <taxon>Magnoliopsida</taxon>
        <taxon>eudicotyledons</taxon>
        <taxon>Gunneridae</taxon>
        <taxon>Pentapetalae</taxon>
        <taxon>asterids</taxon>
        <taxon>lamiids</taxon>
        <taxon>Lamiales</taxon>
        <taxon>Oleaceae</taxon>
        <taxon>Oleeae</taxon>
        <taxon>Fraxinus</taxon>
    </lineage>
</organism>
<protein>
    <submittedName>
        <fullName evidence="2">Uncharacterized protein</fullName>
    </submittedName>
</protein>
<dbReference type="EMBL" id="OU503049">
    <property type="protein sequence ID" value="CAI9775704.1"/>
    <property type="molecule type" value="Genomic_DNA"/>
</dbReference>